<dbReference type="EMBL" id="JBHSHT010000002">
    <property type="protein sequence ID" value="MFC4825600.1"/>
    <property type="molecule type" value="Genomic_DNA"/>
</dbReference>
<dbReference type="AlphaFoldDB" id="A0ABD5Q4K1"/>
<dbReference type="Proteomes" id="UP001595945">
    <property type="component" value="Unassembled WGS sequence"/>
</dbReference>
<feature type="compositionally biased region" description="Polar residues" evidence="1">
    <location>
        <begin position="1"/>
        <end position="18"/>
    </location>
</feature>
<evidence type="ECO:0000256" key="1">
    <source>
        <dbReference type="SAM" id="MobiDB-lite"/>
    </source>
</evidence>
<dbReference type="GeneID" id="73043679"/>
<feature type="region of interest" description="Disordered" evidence="1">
    <location>
        <begin position="1"/>
        <end position="25"/>
    </location>
</feature>
<protein>
    <recommendedName>
        <fullName evidence="2">DUF7344 domain-containing protein</fullName>
    </recommendedName>
</protein>
<dbReference type="InterPro" id="IPR036388">
    <property type="entry name" value="WH-like_DNA-bd_sf"/>
</dbReference>
<reference evidence="3 4" key="1">
    <citation type="journal article" date="2019" name="Int. J. Syst. Evol. Microbiol.">
        <title>The Global Catalogue of Microorganisms (GCM) 10K type strain sequencing project: providing services to taxonomists for standard genome sequencing and annotation.</title>
        <authorList>
            <consortium name="The Broad Institute Genomics Platform"/>
            <consortium name="The Broad Institute Genome Sequencing Center for Infectious Disease"/>
            <person name="Wu L."/>
            <person name="Ma J."/>
        </authorList>
    </citation>
    <scope>NUCLEOTIDE SEQUENCE [LARGE SCALE GENOMIC DNA]</scope>
    <source>
        <strain evidence="3 4">XZYJ18</strain>
    </source>
</reference>
<keyword evidence="4" id="KW-1185">Reference proteome</keyword>
<comment type="caution">
    <text evidence="3">The sequence shown here is derived from an EMBL/GenBank/DDBJ whole genome shotgun (WGS) entry which is preliminary data.</text>
</comment>
<proteinExistence type="predicted"/>
<dbReference type="InterPro" id="IPR055768">
    <property type="entry name" value="DUF7344"/>
</dbReference>
<evidence type="ECO:0000313" key="3">
    <source>
        <dbReference type="EMBL" id="MFC4825600.1"/>
    </source>
</evidence>
<dbReference type="Gene3D" id="1.10.10.10">
    <property type="entry name" value="Winged helix-like DNA-binding domain superfamily/Winged helix DNA-binding domain"/>
    <property type="match status" value="1"/>
</dbReference>
<sequence length="138" mass="15114">MSQAPYNSAEEQATGTSSGDDRGRDAGSLDAIFEILAAERRRHALYVLFRRTEPTTLTDLAVEVASLEAADSERVAATLHHVHLPKLVSAGVAEYDAATETVRVADPPDRFRKYLTSAAEDEHRPLRRASESTSLSEF</sequence>
<gene>
    <name evidence="3" type="ORF">ACFO9K_15180</name>
</gene>
<evidence type="ECO:0000313" key="4">
    <source>
        <dbReference type="Proteomes" id="UP001595945"/>
    </source>
</evidence>
<dbReference type="Pfam" id="PF24035">
    <property type="entry name" value="DUF7344"/>
    <property type="match status" value="1"/>
</dbReference>
<feature type="domain" description="DUF7344" evidence="2">
    <location>
        <begin position="33"/>
        <end position="103"/>
    </location>
</feature>
<name>A0ABD5Q4K1_9EURY</name>
<accession>A0ABD5Q4K1</accession>
<evidence type="ECO:0000259" key="2">
    <source>
        <dbReference type="Pfam" id="PF24035"/>
    </source>
</evidence>
<dbReference type="RefSeq" id="WP_254268749.1">
    <property type="nucleotide sequence ID" value="NZ_CP100400.1"/>
</dbReference>
<organism evidence="3 4">
    <name type="scientific">Halorussus aquaticus</name>
    <dbReference type="NCBI Taxonomy" id="2953748"/>
    <lineage>
        <taxon>Archaea</taxon>
        <taxon>Methanobacteriati</taxon>
        <taxon>Methanobacteriota</taxon>
        <taxon>Stenosarchaea group</taxon>
        <taxon>Halobacteria</taxon>
        <taxon>Halobacteriales</taxon>
        <taxon>Haladaptataceae</taxon>
        <taxon>Halorussus</taxon>
    </lineage>
</organism>